<keyword evidence="3" id="KW-0808">Transferase</keyword>
<reference evidence="11" key="1">
    <citation type="journal article" date="2021" name="PeerJ">
        <title>Extensive microbial diversity within the chicken gut microbiome revealed by metagenomics and culture.</title>
        <authorList>
            <person name="Gilroy R."/>
            <person name="Ravi A."/>
            <person name="Getino M."/>
            <person name="Pursley I."/>
            <person name="Horton D.L."/>
            <person name="Alikhan N.F."/>
            <person name="Baker D."/>
            <person name="Gharbi K."/>
            <person name="Hall N."/>
            <person name="Watson M."/>
            <person name="Adriaenssens E.M."/>
            <person name="Foster-Nyarko E."/>
            <person name="Jarju S."/>
            <person name="Secka A."/>
            <person name="Antonio M."/>
            <person name="Oren A."/>
            <person name="Chaudhuri R.R."/>
            <person name="La Ragione R."/>
            <person name="Hildebrand F."/>
            <person name="Pallen M.J."/>
        </authorList>
    </citation>
    <scope>NUCLEOTIDE SEQUENCE</scope>
    <source>
        <strain evidence="11">ChiHjej13B12-24818</strain>
    </source>
</reference>
<feature type="region of interest" description="Disordered" evidence="9">
    <location>
        <begin position="220"/>
        <end position="259"/>
    </location>
</feature>
<dbReference type="SUPFAM" id="SSF52540">
    <property type="entry name" value="P-loop containing nucleoside triphosphate hydrolases"/>
    <property type="match status" value="1"/>
</dbReference>
<keyword evidence="7" id="KW-0829">Tyrosine-protein kinase</keyword>
<evidence type="ECO:0000256" key="6">
    <source>
        <dbReference type="ARBA" id="ARBA00022840"/>
    </source>
</evidence>
<evidence type="ECO:0000256" key="3">
    <source>
        <dbReference type="ARBA" id="ARBA00022679"/>
    </source>
</evidence>
<dbReference type="InterPro" id="IPR025669">
    <property type="entry name" value="AAA_dom"/>
</dbReference>
<keyword evidence="4" id="KW-0547">Nucleotide-binding</keyword>
<accession>A0A9D2LDW3</accession>
<evidence type="ECO:0000256" key="1">
    <source>
        <dbReference type="ARBA" id="ARBA00007316"/>
    </source>
</evidence>
<protein>
    <recommendedName>
        <fullName evidence="2">non-specific protein-tyrosine kinase</fullName>
        <ecNumber evidence="2">2.7.10.2</ecNumber>
    </recommendedName>
</protein>
<gene>
    <name evidence="11" type="ORF">H9786_09700</name>
</gene>
<evidence type="ECO:0000256" key="4">
    <source>
        <dbReference type="ARBA" id="ARBA00022741"/>
    </source>
</evidence>
<comment type="similarity">
    <text evidence="1">Belongs to the CpsD/CapB family.</text>
</comment>
<dbReference type="EMBL" id="DWZH01000073">
    <property type="protein sequence ID" value="HJB10783.1"/>
    <property type="molecule type" value="Genomic_DNA"/>
</dbReference>
<evidence type="ECO:0000313" key="11">
    <source>
        <dbReference type="EMBL" id="HJB10783.1"/>
    </source>
</evidence>
<dbReference type="InterPro" id="IPR027417">
    <property type="entry name" value="P-loop_NTPase"/>
</dbReference>
<comment type="catalytic activity">
    <reaction evidence="8">
        <text>L-tyrosyl-[protein] + ATP = O-phospho-L-tyrosyl-[protein] + ADP + H(+)</text>
        <dbReference type="Rhea" id="RHEA:10596"/>
        <dbReference type="Rhea" id="RHEA-COMP:10136"/>
        <dbReference type="Rhea" id="RHEA-COMP:20101"/>
        <dbReference type="ChEBI" id="CHEBI:15378"/>
        <dbReference type="ChEBI" id="CHEBI:30616"/>
        <dbReference type="ChEBI" id="CHEBI:46858"/>
        <dbReference type="ChEBI" id="CHEBI:61978"/>
        <dbReference type="ChEBI" id="CHEBI:456216"/>
        <dbReference type="EC" id="2.7.10.2"/>
    </reaction>
</comment>
<dbReference type="EC" id="2.7.10.2" evidence="2"/>
<evidence type="ECO:0000256" key="9">
    <source>
        <dbReference type="SAM" id="MobiDB-lite"/>
    </source>
</evidence>
<evidence type="ECO:0000256" key="2">
    <source>
        <dbReference type="ARBA" id="ARBA00011903"/>
    </source>
</evidence>
<dbReference type="InterPro" id="IPR050445">
    <property type="entry name" value="Bact_polysacc_biosynth/exp"/>
</dbReference>
<keyword evidence="5 11" id="KW-0418">Kinase</keyword>
<dbReference type="PANTHER" id="PTHR32309">
    <property type="entry name" value="TYROSINE-PROTEIN KINASE"/>
    <property type="match status" value="1"/>
</dbReference>
<evidence type="ECO:0000256" key="8">
    <source>
        <dbReference type="ARBA" id="ARBA00051245"/>
    </source>
</evidence>
<dbReference type="GO" id="GO:0005886">
    <property type="term" value="C:plasma membrane"/>
    <property type="evidence" value="ECO:0007669"/>
    <property type="project" value="TreeGrafter"/>
</dbReference>
<evidence type="ECO:0000313" key="12">
    <source>
        <dbReference type="Proteomes" id="UP000823823"/>
    </source>
</evidence>
<feature type="region of interest" description="Disordered" evidence="9">
    <location>
        <begin position="152"/>
        <end position="176"/>
    </location>
</feature>
<sequence>MITAQHPQSIQAEAYREPRTNGQFIQLIGDMESLVVTSSLIGEGKTSSAINLAHVLAHAGERLLLIDADLRRPSVAEHLDLESTAGLTSVLIEKARLEDVTQPLEKDGLDVLASGPVPLNPSELLGSQRMKQLLDAAGADYEYVVFDSAPPARRHRRHGPLARRGRHGHWSRKAIASSRSSLERPWRRRMPSMAICWGSSLLGIVLNRGSAILAAPTPTRQNRMPSIRSTEHVRRLTHPRGVDTGETGTDTSTGTGTDT</sequence>
<comment type="caution">
    <text evidence="11">The sequence shown here is derived from an EMBL/GenBank/DDBJ whole genome shotgun (WGS) entry which is preliminary data.</text>
</comment>
<dbReference type="Proteomes" id="UP000823823">
    <property type="component" value="Unassembled WGS sequence"/>
</dbReference>
<proteinExistence type="inferred from homology"/>
<dbReference type="Gene3D" id="3.40.50.300">
    <property type="entry name" value="P-loop containing nucleotide triphosphate hydrolases"/>
    <property type="match status" value="1"/>
</dbReference>
<feature type="compositionally biased region" description="Basic residues" evidence="9">
    <location>
        <begin position="152"/>
        <end position="172"/>
    </location>
</feature>
<dbReference type="Pfam" id="PF13614">
    <property type="entry name" value="AAA_31"/>
    <property type="match status" value="1"/>
</dbReference>
<organism evidence="11 12">
    <name type="scientific">Candidatus Brachybacterium merdavium</name>
    <dbReference type="NCBI Taxonomy" id="2838513"/>
    <lineage>
        <taxon>Bacteria</taxon>
        <taxon>Bacillati</taxon>
        <taxon>Actinomycetota</taxon>
        <taxon>Actinomycetes</taxon>
        <taxon>Micrococcales</taxon>
        <taxon>Dermabacteraceae</taxon>
        <taxon>Brachybacterium</taxon>
    </lineage>
</organism>
<feature type="compositionally biased region" description="Low complexity" evidence="9">
    <location>
        <begin position="242"/>
        <end position="259"/>
    </location>
</feature>
<name>A0A9D2LDW3_9MICO</name>
<evidence type="ECO:0000256" key="5">
    <source>
        <dbReference type="ARBA" id="ARBA00022777"/>
    </source>
</evidence>
<dbReference type="PANTHER" id="PTHR32309:SF13">
    <property type="entry name" value="FERRIC ENTEROBACTIN TRANSPORT PROTEIN FEPE"/>
    <property type="match status" value="1"/>
</dbReference>
<reference evidence="11" key="2">
    <citation type="submission" date="2021-04" db="EMBL/GenBank/DDBJ databases">
        <authorList>
            <person name="Gilroy R."/>
        </authorList>
    </citation>
    <scope>NUCLEOTIDE SEQUENCE</scope>
    <source>
        <strain evidence="11">ChiHjej13B12-24818</strain>
    </source>
</reference>
<dbReference type="GO" id="GO:0004713">
    <property type="term" value="F:protein tyrosine kinase activity"/>
    <property type="evidence" value="ECO:0007669"/>
    <property type="project" value="TreeGrafter"/>
</dbReference>
<dbReference type="InterPro" id="IPR005702">
    <property type="entry name" value="Wzc-like_C"/>
</dbReference>
<feature type="non-terminal residue" evidence="11">
    <location>
        <position position="259"/>
    </location>
</feature>
<dbReference type="CDD" id="cd05387">
    <property type="entry name" value="BY-kinase"/>
    <property type="match status" value="1"/>
</dbReference>
<keyword evidence="6" id="KW-0067">ATP-binding</keyword>
<feature type="domain" description="AAA" evidence="10">
    <location>
        <begin position="42"/>
        <end position="150"/>
    </location>
</feature>
<evidence type="ECO:0000256" key="7">
    <source>
        <dbReference type="ARBA" id="ARBA00023137"/>
    </source>
</evidence>
<evidence type="ECO:0000259" key="10">
    <source>
        <dbReference type="Pfam" id="PF13614"/>
    </source>
</evidence>
<dbReference type="AlphaFoldDB" id="A0A9D2LDW3"/>